<evidence type="ECO:0000256" key="6">
    <source>
        <dbReference type="ARBA" id="ARBA00022729"/>
    </source>
</evidence>
<dbReference type="PROSITE" id="PS51450">
    <property type="entry name" value="LRR"/>
    <property type="match status" value="4"/>
</dbReference>
<reference evidence="21" key="1">
    <citation type="submission" date="2015-02" db="EMBL/GenBank/DDBJ databases">
        <title>Genome sequencing for Strongylocentrotus purpuratus.</title>
        <authorList>
            <person name="Murali S."/>
            <person name="Liu Y."/>
            <person name="Vee V."/>
            <person name="English A."/>
            <person name="Wang M."/>
            <person name="Skinner E."/>
            <person name="Han Y."/>
            <person name="Muzny D.M."/>
            <person name="Worley K.C."/>
            <person name="Gibbs R.A."/>
        </authorList>
    </citation>
    <scope>NUCLEOTIDE SEQUENCE</scope>
</reference>
<dbReference type="FunFam" id="3.10.250.10:FF:000016">
    <property type="entry name" value="Scavenger receptor cysteine-rich protein type 12"/>
    <property type="match status" value="1"/>
</dbReference>
<keyword evidence="4" id="KW-0433">Leucine-rich repeat</keyword>
<feature type="compositionally biased region" description="Basic and acidic residues" evidence="16">
    <location>
        <begin position="815"/>
        <end position="825"/>
    </location>
</feature>
<dbReference type="InterPro" id="IPR017452">
    <property type="entry name" value="GPCR_Rhodpsn_7TM"/>
</dbReference>
<feature type="transmembrane region" description="Helical" evidence="17">
    <location>
        <begin position="503"/>
        <end position="527"/>
    </location>
</feature>
<evidence type="ECO:0000256" key="10">
    <source>
        <dbReference type="ARBA" id="ARBA00023136"/>
    </source>
</evidence>
<dbReference type="RefSeq" id="XP_030847650.1">
    <property type="nucleotide sequence ID" value="XM_030991790.1"/>
</dbReference>
<keyword evidence="11 15" id="KW-1015">Disulfide bond</keyword>
<feature type="disulfide bond" evidence="15">
    <location>
        <begin position="56"/>
        <end position="66"/>
    </location>
</feature>
<dbReference type="GO" id="GO:0009755">
    <property type="term" value="P:hormone-mediated signaling pathway"/>
    <property type="evidence" value="ECO:0000318"/>
    <property type="project" value="GO_Central"/>
</dbReference>
<dbReference type="InterPro" id="IPR000276">
    <property type="entry name" value="GPCR_Rhodpsn"/>
</dbReference>
<evidence type="ECO:0000256" key="7">
    <source>
        <dbReference type="ARBA" id="ARBA00022737"/>
    </source>
</evidence>
<dbReference type="OMA" id="GNICITA"/>
<feature type="transmembrane region" description="Helical" evidence="17">
    <location>
        <begin position="667"/>
        <end position="692"/>
    </location>
</feature>
<organism evidence="20 21">
    <name type="scientific">Strongylocentrotus purpuratus</name>
    <name type="common">Purple sea urchin</name>
    <dbReference type="NCBI Taxonomy" id="7668"/>
    <lineage>
        <taxon>Eukaryota</taxon>
        <taxon>Metazoa</taxon>
        <taxon>Echinodermata</taxon>
        <taxon>Eleutherozoa</taxon>
        <taxon>Echinozoa</taxon>
        <taxon>Echinoidea</taxon>
        <taxon>Euechinoidea</taxon>
        <taxon>Echinacea</taxon>
        <taxon>Camarodonta</taxon>
        <taxon>Echinidea</taxon>
        <taxon>Strongylocentrotidae</taxon>
        <taxon>Strongylocentrotus</taxon>
    </lineage>
</organism>
<evidence type="ECO:0000256" key="13">
    <source>
        <dbReference type="ARBA" id="ARBA00023180"/>
    </source>
</evidence>
<dbReference type="Proteomes" id="UP000007110">
    <property type="component" value="Unassembled WGS sequence"/>
</dbReference>
<name>A0A7M7T1T6_STRPU</name>
<dbReference type="SUPFAM" id="SSF81321">
    <property type="entry name" value="Family A G protein-coupled receptor-like"/>
    <property type="match status" value="1"/>
</dbReference>
<feature type="transmembrane region" description="Helical" evidence="17">
    <location>
        <begin position="719"/>
        <end position="739"/>
    </location>
</feature>
<dbReference type="InterPro" id="IPR001611">
    <property type="entry name" value="Leu-rich_rpt"/>
</dbReference>
<proteinExistence type="predicted"/>
<evidence type="ECO:0000256" key="12">
    <source>
        <dbReference type="ARBA" id="ARBA00023170"/>
    </source>
</evidence>
<dbReference type="Gene3D" id="3.80.10.10">
    <property type="entry name" value="Ribonuclease Inhibitor"/>
    <property type="match status" value="1"/>
</dbReference>
<keyword evidence="3" id="KW-1003">Cell membrane</keyword>
<dbReference type="AlphaFoldDB" id="A0A7M7T1T6"/>
<feature type="region of interest" description="Disordered" evidence="16">
    <location>
        <begin position="781"/>
        <end position="834"/>
    </location>
</feature>
<dbReference type="SMART" id="SM00365">
    <property type="entry name" value="LRR_SD22"/>
    <property type="match status" value="4"/>
</dbReference>
<evidence type="ECO:0000256" key="15">
    <source>
        <dbReference type="PROSITE-ProRule" id="PRU00196"/>
    </source>
</evidence>
<evidence type="ECO:0000256" key="9">
    <source>
        <dbReference type="ARBA" id="ARBA00023040"/>
    </source>
</evidence>
<dbReference type="SUPFAM" id="SSF52058">
    <property type="entry name" value="L domain-like"/>
    <property type="match status" value="1"/>
</dbReference>
<feature type="transmembrane region" description="Helical" evidence="17">
    <location>
        <begin position="547"/>
        <end position="568"/>
    </location>
</feature>
<keyword evidence="9" id="KW-0297">G-protein coupled receptor</keyword>
<dbReference type="PANTHER" id="PTHR24372:SF77">
    <property type="entry name" value="G-PROTEIN COUPLED RECEPTORS FAMILY 1 PROFILE DOMAIN-CONTAINING PROTEIN"/>
    <property type="match status" value="1"/>
</dbReference>
<keyword evidence="13" id="KW-0325">Glycoprotein</keyword>
<evidence type="ECO:0000256" key="5">
    <source>
        <dbReference type="ARBA" id="ARBA00022692"/>
    </source>
</evidence>
<keyword evidence="7" id="KW-0677">Repeat</keyword>
<feature type="domain" description="SRCR" evidence="19">
    <location>
        <begin position="1"/>
        <end position="88"/>
    </location>
</feature>
<dbReference type="FunFam" id="1.20.1070.10:FF:000343">
    <property type="entry name" value="Uncharacterized protein"/>
    <property type="match status" value="1"/>
</dbReference>
<evidence type="ECO:0000256" key="3">
    <source>
        <dbReference type="ARBA" id="ARBA00022475"/>
    </source>
</evidence>
<evidence type="ECO:0000313" key="21">
    <source>
        <dbReference type="Proteomes" id="UP000007110"/>
    </source>
</evidence>
<dbReference type="OrthoDB" id="1055097at2759"/>
<dbReference type="Gene3D" id="1.20.1070.10">
    <property type="entry name" value="Rhodopsin 7-helix transmembrane proteins"/>
    <property type="match status" value="1"/>
</dbReference>
<keyword evidence="10 17" id="KW-0472">Membrane</keyword>
<dbReference type="Gene3D" id="3.10.250.10">
    <property type="entry name" value="SRCR-like domain"/>
    <property type="match status" value="1"/>
</dbReference>
<keyword evidence="21" id="KW-1185">Reference proteome</keyword>
<dbReference type="InterPro" id="IPR032675">
    <property type="entry name" value="LRR_dom_sf"/>
</dbReference>
<evidence type="ECO:0008006" key="22">
    <source>
        <dbReference type="Google" id="ProtNLM"/>
    </source>
</evidence>
<evidence type="ECO:0000256" key="8">
    <source>
        <dbReference type="ARBA" id="ARBA00022989"/>
    </source>
</evidence>
<comment type="caution">
    <text evidence="15">Lacks conserved residue(s) required for the propagation of feature annotation.</text>
</comment>
<dbReference type="PANTHER" id="PTHR24372">
    <property type="entry name" value="GLYCOPROTEIN HORMONE RECEPTOR"/>
    <property type="match status" value="1"/>
</dbReference>
<dbReference type="InParanoid" id="A0A7M7T1T6"/>
<evidence type="ECO:0000256" key="17">
    <source>
        <dbReference type="SAM" id="Phobius"/>
    </source>
</evidence>
<dbReference type="SMART" id="SM00369">
    <property type="entry name" value="LRR_TYP"/>
    <property type="match status" value="7"/>
</dbReference>
<dbReference type="FunFam" id="3.80.10.10:FF:000770">
    <property type="entry name" value="Uncharacterized protein"/>
    <property type="match status" value="1"/>
</dbReference>
<dbReference type="GO" id="GO:0007189">
    <property type="term" value="P:adenylate cyclase-activating G protein-coupled receptor signaling pathway"/>
    <property type="evidence" value="ECO:0000318"/>
    <property type="project" value="GO_Central"/>
</dbReference>
<reference evidence="20" key="2">
    <citation type="submission" date="2021-01" db="UniProtKB">
        <authorList>
            <consortium name="EnsemblMetazoa"/>
        </authorList>
    </citation>
    <scope>IDENTIFICATION</scope>
</reference>
<dbReference type="SUPFAM" id="SSF56487">
    <property type="entry name" value="SRCR-like"/>
    <property type="match status" value="1"/>
</dbReference>
<dbReference type="SMART" id="SM00202">
    <property type="entry name" value="SR"/>
    <property type="match status" value="1"/>
</dbReference>
<dbReference type="KEGG" id="spu:105442528"/>
<dbReference type="FunCoup" id="A0A7M7T1T6">
    <property type="interactions" value="641"/>
</dbReference>
<accession>A0A7M7T1T6</accession>
<sequence>MYYYNGQQRSVCRDSWDMADAHVFCRSLELGYAVMIPNSDILGGSGNEVTLDCVYCSGNESSFFDCPGVGIACESSCNNSRDARVMCSGGNVCLTIWCNFGMNSQEGDCHSLLQRTNDSESGTCVQYEVEAPMPTLSALKCLTSTEIELFGPLFGQILQCQKEQKIIYLASQSISSLEQQAFSGMESLRVLLLANNTIEHIPEGAFDGLQNLEFLDLSFNRIHSIPPKILTNMPRLKTLKIGNNNIIRLHSGAFSGLPSLENLYLDHNNITAIPDDIFSGSLFEIWINDNNLRELQYGAMRGLSSIKRIYLENNHIQKIDNGSFDGLQIQRITLENNNLVTINGLLHGLPELVMLNLSSNNIKHIGSGDFKDQTSLLLLDLRNNPITHIDPGVFDYAISLEYIVLLDIDLQSIHEDVLTGLTSLQAISTSDNRLCCLLERKEKNVTCARTTSTNPLDTCGRLFPSVVLRIAGWIIGLCSLVGNIIVLVLRFRHETKLSVQTLLIMNLAVADCLMGIYMIIITSADFHFGNSYFLNAPIWRESYLCKFSSFLAFLSSESSVFTLALMTVDRLICIKFPFGRYRFNVKSTATVMTVLWLLIFTLSVIPLVVPADVPGFYGLSDVCIGLPLHAESKETGLLQFKDSTSSKNIIAFSAEYIVTNRTVRPSWLYAIVTFIGVNMVLFIFILVCYVAMFLEVKKSTQSVGNATIRNREIKVARKMALIVGTDFACWMPIIVMGILTQSGLVVLPTSLYAWSVIFIIPINSSINPILYTFANYIEGRKKPKKNTPTKPNSEGGGTREKSATISNTSLTQVGSDDHKMNENKSIKTVTGSEM</sequence>
<dbReference type="GeneID" id="105442528"/>
<dbReference type="Pfam" id="PF00001">
    <property type="entry name" value="7tm_1"/>
    <property type="match status" value="2"/>
</dbReference>
<evidence type="ECO:0000256" key="2">
    <source>
        <dbReference type="ARBA" id="ARBA00004651"/>
    </source>
</evidence>
<evidence type="ECO:0000256" key="16">
    <source>
        <dbReference type="SAM" id="MobiDB-lite"/>
    </source>
</evidence>
<dbReference type="GO" id="GO:0008528">
    <property type="term" value="F:G protein-coupled peptide receptor activity"/>
    <property type="evidence" value="ECO:0000318"/>
    <property type="project" value="GO_Central"/>
</dbReference>
<dbReference type="PROSITE" id="PS50262">
    <property type="entry name" value="G_PROTEIN_RECEP_F1_2"/>
    <property type="match status" value="1"/>
</dbReference>
<dbReference type="GO" id="GO:0005886">
    <property type="term" value="C:plasma membrane"/>
    <property type="evidence" value="ECO:0000318"/>
    <property type="project" value="GO_Central"/>
</dbReference>
<evidence type="ECO:0000256" key="14">
    <source>
        <dbReference type="ARBA" id="ARBA00023224"/>
    </source>
</evidence>
<evidence type="ECO:0000256" key="4">
    <source>
        <dbReference type="ARBA" id="ARBA00022614"/>
    </source>
</evidence>
<evidence type="ECO:0000259" key="19">
    <source>
        <dbReference type="PROSITE" id="PS50287"/>
    </source>
</evidence>
<feature type="transmembrane region" description="Helical" evidence="17">
    <location>
        <begin position="470"/>
        <end position="491"/>
    </location>
</feature>
<dbReference type="PROSITE" id="PS50287">
    <property type="entry name" value="SRCR_2"/>
    <property type="match status" value="1"/>
</dbReference>
<evidence type="ECO:0000256" key="1">
    <source>
        <dbReference type="ARBA" id="ARBA00004167"/>
    </source>
</evidence>
<evidence type="ECO:0000259" key="18">
    <source>
        <dbReference type="PROSITE" id="PS50262"/>
    </source>
</evidence>
<keyword evidence="6" id="KW-0732">Signal</keyword>
<protein>
    <recommendedName>
        <fullName evidence="22">G-protein coupled receptors family 1 profile domain-containing protein</fullName>
    </recommendedName>
</protein>
<keyword evidence="14" id="KW-0807">Transducer</keyword>
<feature type="transmembrane region" description="Helical" evidence="17">
    <location>
        <begin position="751"/>
        <end position="774"/>
    </location>
</feature>
<dbReference type="InterPro" id="IPR003591">
    <property type="entry name" value="Leu-rich_rpt_typical-subtyp"/>
</dbReference>
<dbReference type="InterPro" id="IPR036772">
    <property type="entry name" value="SRCR-like_dom_sf"/>
</dbReference>
<comment type="subcellular location">
    <subcellularLocation>
        <location evidence="2">Cell membrane</location>
        <topology evidence="2">Multi-pass membrane protein</topology>
    </subcellularLocation>
    <subcellularLocation>
        <location evidence="1">Membrane</location>
        <topology evidence="1">Single-pass membrane protein</topology>
    </subcellularLocation>
</comment>
<evidence type="ECO:0000256" key="11">
    <source>
        <dbReference type="ARBA" id="ARBA00023157"/>
    </source>
</evidence>
<dbReference type="Pfam" id="PF13855">
    <property type="entry name" value="LRR_8"/>
    <property type="match status" value="3"/>
</dbReference>
<dbReference type="Pfam" id="PF00530">
    <property type="entry name" value="SRCR"/>
    <property type="match status" value="1"/>
</dbReference>
<keyword evidence="12" id="KW-0675">Receptor</keyword>
<feature type="transmembrane region" description="Helical" evidence="17">
    <location>
        <begin position="589"/>
        <end position="609"/>
    </location>
</feature>
<keyword evidence="5 17" id="KW-0812">Transmembrane</keyword>
<feature type="domain" description="G-protein coupled receptors family 1 profile" evidence="18">
    <location>
        <begin position="482"/>
        <end position="771"/>
    </location>
</feature>
<evidence type="ECO:0000313" key="20">
    <source>
        <dbReference type="EnsemblMetazoa" id="XP_030847650"/>
    </source>
</evidence>
<dbReference type="EnsemblMetazoa" id="XM_030991790">
    <property type="protein sequence ID" value="XP_030847650"/>
    <property type="gene ID" value="LOC105442528"/>
</dbReference>
<feature type="compositionally biased region" description="Polar residues" evidence="16">
    <location>
        <begin position="803"/>
        <end position="814"/>
    </location>
</feature>
<dbReference type="InterPro" id="IPR001190">
    <property type="entry name" value="SRCR"/>
</dbReference>
<keyword evidence="8 17" id="KW-1133">Transmembrane helix</keyword>
<dbReference type="PRINTS" id="PR00237">
    <property type="entry name" value="GPCRRHODOPSN"/>
</dbReference>